<proteinExistence type="predicted"/>
<reference evidence="1 2" key="1">
    <citation type="journal article" date="2016" name="Nat. Commun.">
        <title>Thousands of microbial genomes shed light on interconnected biogeochemical processes in an aquifer system.</title>
        <authorList>
            <person name="Anantharaman K."/>
            <person name="Brown C.T."/>
            <person name="Hug L.A."/>
            <person name="Sharon I."/>
            <person name="Castelle C.J."/>
            <person name="Probst A.J."/>
            <person name="Thomas B.C."/>
            <person name="Singh A."/>
            <person name="Wilkins M.J."/>
            <person name="Karaoz U."/>
            <person name="Brodie E.L."/>
            <person name="Williams K.H."/>
            <person name="Hubbard S.S."/>
            <person name="Banfield J.F."/>
        </authorList>
    </citation>
    <scope>NUCLEOTIDE SEQUENCE [LARGE SCALE GENOMIC DNA]</scope>
</reference>
<gene>
    <name evidence="1" type="ORF">A2696_00275</name>
</gene>
<dbReference type="AlphaFoldDB" id="A0A1F5G034"/>
<comment type="caution">
    <text evidence="1">The sequence shown here is derived from an EMBL/GenBank/DDBJ whole genome shotgun (WGS) entry which is preliminary data.</text>
</comment>
<sequence length="267" mass="29236">MVKELEKAEIALLATGDPRDQGFADIIAAVIRARGGDIKDIKDTTLPQTALKSEAQDVVDPLAQVKEAYQNQPHTPELATQTHQAIWQARGELVGATYKVTPCPYTQEQLADLEADGKRVGYLPAQLATQQTRHKLGEMFPKMQSHSVKEGNSVTNDDDPSGWFDYEAAIDAPYLDTKEKQLTERVAKDGRRLLSLNEYIVAGQDSKLFTGEYLGQASTWVRLGSRCGGRVVNARFNGDGGLLVNWNLDADDHLPDLGGRSSGVEKA</sequence>
<organism evidence="1 2">
    <name type="scientific">Candidatus Curtissbacteria bacterium RIFCSPHIGHO2_01_FULL_41_13</name>
    <dbReference type="NCBI Taxonomy" id="1797745"/>
    <lineage>
        <taxon>Bacteria</taxon>
        <taxon>Candidatus Curtissiibacteriota</taxon>
    </lineage>
</organism>
<evidence type="ECO:0000313" key="1">
    <source>
        <dbReference type="EMBL" id="OGD85164.1"/>
    </source>
</evidence>
<name>A0A1F5G034_9BACT</name>
<evidence type="ECO:0000313" key="2">
    <source>
        <dbReference type="Proteomes" id="UP000177069"/>
    </source>
</evidence>
<protein>
    <submittedName>
        <fullName evidence="1">Uncharacterized protein</fullName>
    </submittedName>
</protein>
<accession>A0A1F5G034</accession>
<dbReference type="EMBL" id="MFBA01000035">
    <property type="protein sequence ID" value="OGD85164.1"/>
    <property type="molecule type" value="Genomic_DNA"/>
</dbReference>
<dbReference type="Proteomes" id="UP000177069">
    <property type="component" value="Unassembled WGS sequence"/>
</dbReference>